<sequence>MRRWSQEDRKWGCSCRVSWDLRLGNWTTGTKHSPQQEEKDWSVPSQRKKYIRITTLKEWSGCHRRTPELEPSSEV</sequence>
<accession>A6J0M0</accession>
<protein>
    <submittedName>
        <fullName evidence="1">RCG21290</fullName>
    </submittedName>
</protein>
<reference evidence="1 2" key="1">
    <citation type="submission" date="2005-07" db="EMBL/GenBank/DDBJ databases">
        <authorList>
            <person name="Mural R.J."/>
            <person name="Li P.W."/>
            <person name="Adams M.D."/>
            <person name="Amanatides P.G."/>
            <person name="Baden-Tillson H."/>
            <person name="Barnstead M."/>
            <person name="Chin S.H."/>
            <person name="Dew I."/>
            <person name="Evans C.A."/>
            <person name="Ferriera S."/>
            <person name="Flanigan M."/>
            <person name="Fosler C."/>
            <person name="Glodek A."/>
            <person name="Gu Z."/>
            <person name="Holt R.A."/>
            <person name="Jennings D."/>
            <person name="Kraft C.L."/>
            <person name="Lu F."/>
            <person name="Nguyen T."/>
            <person name="Nusskern D.R."/>
            <person name="Pfannkoch C.M."/>
            <person name="Sitter C."/>
            <person name="Sutton G.G."/>
            <person name="Venter J.C."/>
            <person name="Wang Z."/>
            <person name="Woodage T."/>
            <person name="Zheng X.H."/>
            <person name="Zhong F."/>
        </authorList>
    </citation>
    <scope>NUCLEOTIDE SEQUENCE [LARGE SCALE GENOMIC DNA]</scope>
    <source>
        <strain>BN</strain>
        <strain evidence="2">Sprague-Dawley</strain>
    </source>
</reference>
<evidence type="ECO:0000313" key="2">
    <source>
        <dbReference type="Proteomes" id="UP000234681"/>
    </source>
</evidence>
<dbReference type="AlphaFoldDB" id="A6J0M0"/>
<dbReference type="Proteomes" id="UP000234681">
    <property type="component" value="Chromosome 12"/>
</dbReference>
<dbReference type="EMBL" id="CH473973">
    <property type="protein sequence ID" value="EDM13459.1"/>
    <property type="molecule type" value="Genomic_DNA"/>
</dbReference>
<organism evidence="1 2">
    <name type="scientific">Rattus norvegicus</name>
    <name type="common">Rat</name>
    <dbReference type="NCBI Taxonomy" id="10116"/>
    <lineage>
        <taxon>Eukaryota</taxon>
        <taxon>Metazoa</taxon>
        <taxon>Chordata</taxon>
        <taxon>Craniata</taxon>
        <taxon>Vertebrata</taxon>
        <taxon>Euteleostomi</taxon>
        <taxon>Mammalia</taxon>
        <taxon>Eutheria</taxon>
        <taxon>Euarchontoglires</taxon>
        <taxon>Glires</taxon>
        <taxon>Rodentia</taxon>
        <taxon>Myomorpha</taxon>
        <taxon>Muroidea</taxon>
        <taxon>Muridae</taxon>
        <taxon>Murinae</taxon>
        <taxon>Rattus</taxon>
    </lineage>
</organism>
<evidence type="ECO:0000313" key="1">
    <source>
        <dbReference type="EMBL" id="EDM13459.1"/>
    </source>
</evidence>
<name>A6J0M0_RAT</name>
<gene>
    <name evidence="1" type="ORF">rCG_21290</name>
</gene>
<proteinExistence type="predicted"/>